<keyword evidence="8" id="KW-0391">Immunity</keyword>
<reference evidence="16" key="2">
    <citation type="submission" date="2022-08" db="UniProtKB">
        <authorList>
            <consortium name="EnsemblMetazoa"/>
        </authorList>
    </citation>
    <scope>IDENTIFICATION</scope>
    <source>
        <strain evidence="16">EBRO</strain>
    </source>
</reference>
<dbReference type="GO" id="GO:0045087">
    <property type="term" value="P:innate immune response"/>
    <property type="evidence" value="ECO:0007669"/>
    <property type="project" value="UniProtKB-KW"/>
</dbReference>
<dbReference type="SMART" id="SM00680">
    <property type="entry name" value="CLIP"/>
    <property type="match status" value="1"/>
</dbReference>
<dbReference type="InterPro" id="IPR022700">
    <property type="entry name" value="CLIP"/>
</dbReference>
<dbReference type="OrthoDB" id="9981647at2759"/>
<keyword evidence="6 12" id="KW-0378">Hydrolase</keyword>
<dbReference type="Gene3D" id="3.30.1640.30">
    <property type="match status" value="1"/>
</dbReference>
<keyword evidence="4 12" id="KW-0645">Protease</keyword>
<comment type="domain">
    <text evidence="13">The clip domain consists of 35-55 residues which are 'knitted' together usually by 3 conserved disulfide bonds forming a clip-like compact structure.</text>
</comment>
<keyword evidence="3" id="KW-0399">Innate immunity</keyword>
<dbReference type="InterPro" id="IPR018114">
    <property type="entry name" value="TRYPSIN_HIS"/>
</dbReference>
<feature type="domain" description="Clip" evidence="15">
    <location>
        <begin position="29"/>
        <end position="88"/>
    </location>
</feature>
<dbReference type="InterPro" id="IPR001314">
    <property type="entry name" value="Peptidase_S1A"/>
</dbReference>
<evidence type="ECO:0000256" key="10">
    <source>
        <dbReference type="ARBA" id="ARBA00023180"/>
    </source>
</evidence>
<feature type="chain" id="PRO_5044513960" description="CLIP domain-containing serine protease" evidence="13">
    <location>
        <begin position="22"/>
        <end position="361"/>
    </location>
</feature>
<keyword evidence="2 13" id="KW-0964">Secreted</keyword>
<dbReference type="Gene3D" id="2.40.10.10">
    <property type="entry name" value="Trypsin-like serine proteases"/>
    <property type="match status" value="2"/>
</dbReference>
<evidence type="ECO:0000256" key="7">
    <source>
        <dbReference type="ARBA" id="ARBA00022825"/>
    </source>
</evidence>
<dbReference type="EC" id="3.4.21.-" evidence="12"/>
<keyword evidence="7 12" id="KW-0720">Serine protease</keyword>
<evidence type="ECO:0000256" key="9">
    <source>
        <dbReference type="ARBA" id="ARBA00023157"/>
    </source>
</evidence>
<keyword evidence="5 13" id="KW-0732">Signal</keyword>
<comment type="subcellular location">
    <subcellularLocation>
        <location evidence="1 13">Secreted</location>
    </subcellularLocation>
</comment>
<protein>
    <recommendedName>
        <fullName evidence="13">CLIP domain-containing serine protease</fullName>
        <ecNumber evidence="12">3.4.21.-</ecNumber>
    </recommendedName>
</protein>
<evidence type="ECO:0000256" key="8">
    <source>
        <dbReference type="ARBA" id="ARBA00022859"/>
    </source>
</evidence>
<evidence type="ECO:0000256" key="6">
    <source>
        <dbReference type="ARBA" id="ARBA00022801"/>
    </source>
</evidence>
<dbReference type="GO" id="GO:0005576">
    <property type="term" value="C:extracellular region"/>
    <property type="evidence" value="ECO:0007669"/>
    <property type="project" value="UniProtKB-SubCell"/>
</dbReference>
<reference evidence="17" key="1">
    <citation type="submission" date="2021-09" db="EMBL/GenBank/DDBJ databases">
        <authorList>
            <consortium name="Infravec"/>
            <person name="Campbell I L."/>
            <person name="Maslen G."/>
            <person name="Yates A."/>
        </authorList>
    </citation>
    <scope>NUCLEOTIDE SEQUENCE [LARGE SCALE GENOMIC DNA]</scope>
    <source>
        <strain evidence="17">Infravec2 EBRE</strain>
    </source>
</reference>
<evidence type="ECO:0000256" key="5">
    <source>
        <dbReference type="ARBA" id="ARBA00022729"/>
    </source>
</evidence>
<dbReference type="InterPro" id="IPR038565">
    <property type="entry name" value="CLIP_sf"/>
</dbReference>
<evidence type="ECO:0000256" key="1">
    <source>
        <dbReference type="ARBA" id="ARBA00004613"/>
    </source>
</evidence>
<comment type="similarity">
    <text evidence="11 13">Belongs to the peptidase S1 family. CLIP subfamily.</text>
</comment>
<name>A0A182INE9_ANOAO</name>
<dbReference type="FunFam" id="2.40.10.10:FF:000002">
    <property type="entry name" value="Transmembrane protease serine"/>
    <property type="match status" value="1"/>
</dbReference>
<dbReference type="InterPro" id="IPR009003">
    <property type="entry name" value="Peptidase_S1_PA"/>
</dbReference>
<evidence type="ECO:0000256" key="12">
    <source>
        <dbReference type="RuleBase" id="RU363034"/>
    </source>
</evidence>
<feature type="domain" description="Peptidase S1" evidence="14">
    <location>
        <begin position="104"/>
        <end position="356"/>
    </location>
</feature>
<dbReference type="EnsemblMetazoa" id="ENSAATROPT003230">
    <property type="protein sequence ID" value="ENSAATROPP003103"/>
    <property type="gene ID" value="ENSAATROPG002562"/>
</dbReference>
<dbReference type="PANTHER" id="PTHR24256">
    <property type="entry name" value="TRYPTASE-RELATED"/>
    <property type="match status" value="1"/>
</dbReference>
<dbReference type="PROSITE" id="PS00134">
    <property type="entry name" value="TRYPSIN_HIS"/>
    <property type="match status" value="1"/>
</dbReference>
<dbReference type="InterPro" id="IPR001254">
    <property type="entry name" value="Trypsin_dom"/>
</dbReference>
<dbReference type="STRING" id="41427.A0A182INE9"/>
<dbReference type="Proteomes" id="UP000075880">
    <property type="component" value="Unassembled WGS sequence"/>
</dbReference>
<evidence type="ECO:0000256" key="13">
    <source>
        <dbReference type="RuleBase" id="RU366078"/>
    </source>
</evidence>
<dbReference type="Pfam" id="PF00089">
    <property type="entry name" value="Trypsin"/>
    <property type="match status" value="1"/>
</dbReference>
<dbReference type="SUPFAM" id="SSF50494">
    <property type="entry name" value="Trypsin-like serine proteases"/>
    <property type="match status" value="1"/>
</dbReference>
<evidence type="ECO:0000259" key="15">
    <source>
        <dbReference type="PROSITE" id="PS51888"/>
    </source>
</evidence>
<dbReference type="PRINTS" id="PR00722">
    <property type="entry name" value="CHYMOTRYPSIN"/>
</dbReference>
<dbReference type="VEuPathDB" id="VectorBase:AATE002409"/>
<keyword evidence="10" id="KW-0325">Glycoprotein</keyword>
<evidence type="ECO:0000313" key="17">
    <source>
        <dbReference type="Proteomes" id="UP000075880"/>
    </source>
</evidence>
<dbReference type="InterPro" id="IPR033116">
    <property type="entry name" value="TRYPSIN_SER"/>
</dbReference>
<evidence type="ECO:0000256" key="11">
    <source>
        <dbReference type="ARBA" id="ARBA00024195"/>
    </source>
</evidence>
<dbReference type="GO" id="GO:0004252">
    <property type="term" value="F:serine-type endopeptidase activity"/>
    <property type="evidence" value="ECO:0007669"/>
    <property type="project" value="UniProtKB-UniRule"/>
</dbReference>
<dbReference type="CDD" id="cd00190">
    <property type="entry name" value="Tryp_SPc"/>
    <property type="match status" value="1"/>
</dbReference>
<dbReference type="EnsemblMetazoa" id="AATE002409-RA">
    <property type="protein sequence ID" value="AATE002409-PA.1"/>
    <property type="gene ID" value="AATE002409"/>
</dbReference>
<feature type="signal peptide" evidence="13">
    <location>
        <begin position="1"/>
        <end position="21"/>
    </location>
</feature>
<evidence type="ECO:0000256" key="2">
    <source>
        <dbReference type="ARBA" id="ARBA00022525"/>
    </source>
</evidence>
<dbReference type="InterPro" id="IPR043504">
    <property type="entry name" value="Peptidase_S1_PA_chymotrypsin"/>
</dbReference>
<accession>A0A182INE9</accession>
<dbReference type="FunFam" id="2.40.10.10:FF:000028">
    <property type="entry name" value="Serine protease easter"/>
    <property type="match status" value="1"/>
</dbReference>
<dbReference type="PROSITE" id="PS00135">
    <property type="entry name" value="TRYPSIN_SER"/>
    <property type="match status" value="1"/>
</dbReference>
<evidence type="ECO:0000313" key="16">
    <source>
        <dbReference type="EnsemblMetazoa" id="AATE002409-PA.1"/>
    </source>
</evidence>
<evidence type="ECO:0000259" key="14">
    <source>
        <dbReference type="PROSITE" id="PS50240"/>
    </source>
</evidence>
<dbReference type="GO" id="GO:0006508">
    <property type="term" value="P:proteolysis"/>
    <property type="evidence" value="ECO:0007669"/>
    <property type="project" value="UniProtKB-KW"/>
</dbReference>
<evidence type="ECO:0000256" key="3">
    <source>
        <dbReference type="ARBA" id="ARBA00022588"/>
    </source>
</evidence>
<organism evidence="16">
    <name type="scientific">Anopheles atroparvus</name>
    <name type="common">European mosquito</name>
    <dbReference type="NCBI Taxonomy" id="41427"/>
    <lineage>
        <taxon>Eukaryota</taxon>
        <taxon>Metazoa</taxon>
        <taxon>Ecdysozoa</taxon>
        <taxon>Arthropoda</taxon>
        <taxon>Hexapoda</taxon>
        <taxon>Insecta</taxon>
        <taxon>Pterygota</taxon>
        <taxon>Neoptera</taxon>
        <taxon>Endopterygota</taxon>
        <taxon>Diptera</taxon>
        <taxon>Nematocera</taxon>
        <taxon>Culicoidea</taxon>
        <taxon>Culicidae</taxon>
        <taxon>Anophelinae</taxon>
        <taxon>Anopheles</taxon>
    </lineage>
</organism>
<keyword evidence="9" id="KW-1015">Disulfide bond</keyword>
<dbReference type="InterPro" id="IPR051487">
    <property type="entry name" value="Ser/Thr_Proteases_Immune/Dev"/>
</dbReference>
<evidence type="ECO:0000256" key="4">
    <source>
        <dbReference type="ARBA" id="ARBA00022670"/>
    </source>
</evidence>
<keyword evidence="17" id="KW-1185">Reference proteome</keyword>
<proteinExistence type="inferred from homology"/>
<dbReference type="PROSITE" id="PS50240">
    <property type="entry name" value="TRYPSIN_DOM"/>
    <property type="match status" value="1"/>
</dbReference>
<dbReference type="SMART" id="SM00020">
    <property type="entry name" value="Tryp_SPc"/>
    <property type="match status" value="1"/>
</dbReference>
<dbReference type="PROSITE" id="PS51888">
    <property type="entry name" value="CLIP"/>
    <property type="match status" value="1"/>
</dbReference>
<sequence>MWPFMCFVLVVSPWLLVNIRAESLNSGDPCQTPTGTKGTCVPVRNCSYVQKISRRTDFTHYDSIYLESLKCGVMKVPGRKRTIPLVCCPKFENSACREDFANRIHFGEETERGELPWAGLLFYDTGRNRTVPKCGGTLVNERYVITAAHCTVDRPNWKLLYVRFNEFNTSSKENCTMINDEEVCRYDYAVESIIPHPDYDMHKNSRPNDICIVRLAEDVTFNNFVKPICLPFEPEVQELPIVNQNFTVTGWGETEVALRSDVQKHVVLPGLENEACNTVYKVANVTLTDKQLCIGGLKGSDSCRGDSGGPLVREAWGDWILVGVVSFGARLCGTENLPGVYTNVMKYLDWFEDVIFVEHYW</sequence>
<dbReference type="Pfam" id="PF12032">
    <property type="entry name" value="CLIP"/>
    <property type="match status" value="1"/>
</dbReference>
<dbReference type="AlphaFoldDB" id="A0A182INE9"/>